<evidence type="ECO:0000259" key="1">
    <source>
        <dbReference type="PROSITE" id="PS50943"/>
    </source>
</evidence>
<dbReference type="SMART" id="SM00530">
    <property type="entry name" value="HTH_XRE"/>
    <property type="match status" value="1"/>
</dbReference>
<dbReference type="InterPro" id="IPR010982">
    <property type="entry name" value="Lambda_DNA-bd_dom_sf"/>
</dbReference>
<dbReference type="InterPro" id="IPR001387">
    <property type="entry name" value="Cro/C1-type_HTH"/>
</dbReference>
<name>A0A177JND0_SPHYA</name>
<dbReference type="EMBL" id="LSTR01000041">
    <property type="protein sequence ID" value="OAH42286.1"/>
    <property type="molecule type" value="Genomic_DNA"/>
</dbReference>
<evidence type="ECO:0000313" key="2">
    <source>
        <dbReference type="EMBL" id="OAH42286.1"/>
    </source>
</evidence>
<proteinExistence type="predicted"/>
<feature type="domain" description="HTH cro/C1-type" evidence="1">
    <location>
        <begin position="23"/>
        <end position="82"/>
    </location>
</feature>
<dbReference type="RefSeq" id="WP_063976660.1">
    <property type="nucleotide sequence ID" value="NZ_CP053021.1"/>
</dbReference>
<sequence>MAEHLRTYSRTTGEALALLGRTIRLARKQRRMTETDLAARIGIARSTLQSIEKGQPKVEIGLVFEAAALLGVPLFVDEPSRLAPEISRLDDKLALLPQSVRKPRSEPRDDF</sequence>
<dbReference type="Proteomes" id="UP000077262">
    <property type="component" value="Unassembled WGS sequence"/>
</dbReference>
<accession>A0A177JND0</accession>
<organism evidence="2 4">
    <name type="scientific">Sphingobium yanoikuyae</name>
    <name type="common">Sphingomonas yanoikuyae</name>
    <dbReference type="NCBI Taxonomy" id="13690"/>
    <lineage>
        <taxon>Bacteria</taxon>
        <taxon>Pseudomonadati</taxon>
        <taxon>Pseudomonadota</taxon>
        <taxon>Alphaproteobacteria</taxon>
        <taxon>Sphingomonadales</taxon>
        <taxon>Sphingomonadaceae</taxon>
        <taxon>Sphingobium</taxon>
    </lineage>
</organism>
<evidence type="ECO:0000313" key="5">
    <source>
        <dbReference type="Proteomes" id="UP000502611"/>
    </source>
</evidence>
<dbReference type="OrthoDB" id="7365273at2"/>
<dbReference type="CDD" id="cd00093">
    <property type="entry name" value="HTH_XRE"/>
    <property type="match status" value="1"/>
</dbReference>
<dbReference type="Proteomes" id="UP000502611">
    <property type="component" value="Chromosome"/>
</dbReference>
<reference evidence="3 5" key="2">
    <citation type="submission" date="2020-04" db="EMBL/GenBank/DDBJ databases">
        <title>The Whole Genome Analysis of High salt-tolerant Sphingobium yanoikuyae YC-XJ2 with Aryl organophosphorus flame retardants (aryl-OPFRs)-degrading capacity and characteristics of Related phosphotriesterase.</title>
        <authorList>
            <person name="Li X."/>
        </authorList>
    </citation>
    <scope>NUCLEOTIDE SEQUENCE [LARGE SCALE GENOMIC DNA]</scope>
    <source>
        <strain evidence="3 5">YC-XJ2</strain>
    </source>
</reference>
<dbReference type="EMBL" id="CP053021">
    <property type="protein sequence ID" value="QJR04550.1"/>
    <property type="molecule type" value="Genomic_DNA"/>
</dbReference>
<dbReference type="PROSITE" id="PS50943">
    <property type="entry name" value="HTH_CROC1"/>
    <property type="match status" value="1"/>
</dbReference>
<dbReference type="Gene3D" id="1.10.260.40">
    <property type="entry name" value="lambda repressor-like DNA-binding domains"/>
    <property type="match status" value="1"/>
</dbReference>
<dbReference type="Pfam" id="PF01381">
    <property type="entry name" value="HTH_3"/>
    <property type="match status" value="1"/>
</dbReference>
<protein>
    <submittedName>
        <fullName evidence="3">Helix-turn-helix transcriptional regulator</fullName>
    </submittedName>
    <submittedName>
        <fullName evidence="2">XRE family transcriptional regulator</fullName>
    </submittedName>
</protein>
<dbReference type="AlphaFoldDB" id="A0A177JND0"/>
<gene>
    <name evidence="2" type="ORF">AX777_14000</name>
    <name evidence="3" type="ORF">HH800_21535</name>
</gene>
<evidence type="ECO:0000313" key="4">
    <source>
        <dbReference type="Proteomes" id="UP000077262"/>
    </source>
</evidence>
<dbReference type="SUPFAM" id="SSF47413">
    <property type="entry name" value="lambda repressor-like DNA-binding domains"/>
    <property type="match status" value="1"/>
</dbReference>
<reference evidence="2 4" key="1">
    <citation type="submission" date="2016-02" db="EMBL/GenBank/DDBJ databases">
        <authorList>
            <person name="Wen L."/>
            <person name="He K."/>
            <person name="Yang H."/>
        </authorList>
    </citation>
    <scope>NUCLEOTIDE SEQUENCE [LARGE SCALE GENOMIC DNA]</scope>
    <source>
        <strain evidence="2 4">CD09_2</strain>
    </source>
</reference>
<dbReference type="GO" id="GO:0003677">
    <property type="term" value="F:DNA binding"/>
    <property type="evidence" value="ECO:0007669"/>
    <property type="project" value="InterPro"/>
</dbReference>
<evidence type="ECO:0000313" key="3">
    <source>
        <dbReference type="EMBL" id="QJR04550.1"/>
    </source>
</evidence>